<reference evidence="1 2" key="1">
    <citation type="submission" date="2019-01" db="EMBL/GenBank/DDBJ databases">
        <title>Sequencing of cultivated peanut Arachis hypogaea provides insights into genome evolution and oil improvement.</title>
        <authorList>
            <person name="Chen X."/>
        </authorList>
    </citation>
    <scope>NUCLEOTIDE SEQUENCE [LARGE SCALE GENOMIC DNA]</scope>
    <source>
        <strain evidence="2">cv. Fuhuasheng</strain>
        <tissue evidence="1">Leaves</tissue>
    </source>
</reference>
<keyword evidence="2" id="KW-1185">Reference proteome</keyword>
<evidence type="ECO:0000313" key="2">
    <source>
        <dbReference type="Proteomes" id="UP000289738"/>
    </source>
</evidence>
<comment type="caution">
    <text evidence="1">The sequence shown here is derived from an EMBL/GenBank/DDBJ whole genome shotgun (WGS) entry which is preliminary data.</text>
</comment>
<evidence type="ECO:0000313" key="1">
    <source>
        <dbReference type="EMBL" id="RYR06472.1"/>
    </source>
</evidence>
<accession>A0A444YX17</accession>
<sequence>MCAVTLSEVGDENASSAAVRTNIRRLMVDDHESHDGSAVGDPMQDHYQIHPVSDDKDVDAELVDIPEEEHEELNNSTVSQVALTQPAISRPYDHLAHYSTLNLDTMNVDWSFGQGGSEDDPTHNFEIGQQFDNKEAVMTIRSGCQWNIRIAYRQKQEKWEIRRYNGPHSCMQTTLGQDHRRLDLKVVAEHVFSMVKTDPTINIRVLQRTVKNHFDYKTSYKKF</sequence>
<evidence type="ECO:0008006" key="3">
    <source>
        <dbReference type="Google" id="ProtNLM"/>
    </source>
</evidence>
<organism evidence="1 2">
    <name type="scientific">Arachis hypogaea</name>
    <name type="common">Peanut</name>
    <dbReference type="NCBI Taxonomy" id="3818"/>
    <lineage>
        <taxon>Eukaryota</taxon>
        <taxon>Viridiplantae</taxon>
        <taxon>Streptophyta</taxon>
        <taxon>Embryophyta</taxon>
        <taxon>Tracheophyta</taxon>
        <taxon>Spermatophyta</taxon>
        <taxon>Magnoliopsida</taxon>
        <taxon>eudicotyledons</taxon>
        <taxon>Gunneridae</taxon>
        <taxon>Pentapetalae</taxon>
        <taxon>rosids</taxon>
        <taxon>fabids</taxon>
        <taxon>Fabales</taxon>
        <taxon>Fabaceae</taxon>
        <taxon>Papilionoideae</taxon>
        <taxon>50 kb inversion clade</taxon>
        <taxon>dalbergioids sensu lato</taxon>
        <taxon>Dalbergieae</taxon>
        <taxon>Pterocarpus clade</taxon>
        <taxon>Arachis</taxon>
    </lineage>
</organism>
<proteinExistence type="predicted"/>
<dbReference type="EMBL" id="SDMP01000015">
    <property type="protein sequence ID" value="RYR06472.1"/>
    <property type="molecule type" value="Genomic_DNA"/>
</dbReference>
<dbReference type="Proteomes" id="UP000289738">
    <property type="component" value="Chromosome B05"/>
</dbReference>
<gene>
    <name evidence="1" type="ORF">Ahy_B05g073807</name>
</gene>
<dbReference type="AlphaFoldDB" id="A0A444YX17"/>
<name>A0A444YX17_ARAHY</name>
<protein>
    <recommendedName>
        <fullName evidence="3">Transposase MuDR plant domain-containing protein</fullName>
    </recommendedName>
</protein>